<sequence length="73" mass="7962">MRNSNFGAREHLGRSFLTRDVEHLGDTIHRDFDTVVREPCPPNWTVLLQRLAASEAAARAGDDAGEGASRDAG</sequence>
<organism evidence="1 2">
    <name type="scientific">Alsobacter soli</name>
    <dbReference type="NCBI Taxonomy" id="2109933"/>
    <lineage>
        <taxon>Bacteria</taxon>
        <taxon>Pseudomonadati</taxon>
        <taxon>Pseudomonadota</taxon>
        <taxon>Alphaproteobacteria</taxon>
        <taxon>Hyphomicrobiales</taxon>
        <taxon>Alsobacteraceae</taxon>
        <taxon>Alsobacter</taxon>
    </lineage>
</organism>
<keyword evidence="2" id="KW-1185">Reference proteome</keyword>
<accession>A0A2T1HNE7</accession>
<protein>
    <submittedName>
        <fullName evidence="1">Uncharacterized protein</fullName>
    </submittedName>
</protein>
<dbReference type="AlphaFoldDB" id="A0A2T1HNE7"/>
<evidence type="ECO:0000313" key="1">
    <source>
        <dbReference type="EMBL" id="PSC03121.1"/>
    </source>
</evidence>
<evidence type="ECO:0000313" key="2">
    <source>
        <dbReference type="Proteomes" id="UP000239772"/>
    </source>
</evidence>
<comment type="caution">
    <text evidence="1">The sequence shown here is derived from an EMBL/GenBank/DDBJ whole genome shotgun (WGS) entry which is preliminary data.</text>
</comment>
<proteinExistence type="predicted"/>
<gene>
    <name evidence="1" type="ORF">SLNSH_20535</name>
</gene>
<dbReference type="Proteomes" id="UP000239772">
    <property type="component" value="Unassembled WGS sequence"/>
</dbReference>
<dbReference type="EMBL" id="PVZS01000031">
    <property type="protein sequence ID" value="PSC03121.1"/>
    <property type="molecule type" value="Genomic_DNA"/>
</dbReference>
<reference evidence="2" key="1">
    <citation type="submission" date="2018-03" db="EMBL/GenBank/DDBJ databases">
        <authorList>
            <person name="Sun L."/>
            <person name="Liu H."/>
            <person name="Chen W."/>
            <person name="Huang K."/>
            <person name="Liu W."/>
            <person name="Gao X."/>
        </authorList>
    </citation>
    <scope>NUCLEOTIDE SEQUENCE [LARGE SCALE GENOMIC DNA]</scope>
    <source>
        <strain evidence="2">SH9</strain>
    </source>
</reference>
<name>A0A2T1HNE7_9HYPH</name>